<feature type="chain" id="PRO_5045083422" description="FlgD Ig-like domain-containing protein" evidence="2">
    <location>
        <begin position="26"/>
        <end position="1645"/>
    </location>
</feature>
<dbReference type="EMBL" id="AWVH01000040">
    <property type="protein sequence ID" value="ERJ91867.1"/>
    <property type="molecule type" value="Genomic_DNA"/>
</dbReference>
<dbReference type="Gene3D" id="2.60.40.4070">
    <property type="match status" value="1"/>
</dbReference>
<sequence>MENMKVFRTVLCVFTAILCGTAVWAQNYTWIGGSGNITDLTNWSPSLPSTTPINTLPTGTYTVNSGSPYLAATVSCEINVSLNIKSGAVLDLRGNGFSGNTPVINVSGKLKLYGTSTQKNLFLFSYIDLKSGCTVEYSEGSTDVVYEGPYENLIVRRSINTGSFLTVKGKTTIQHGAPVTITAPTQNYKGAVTLTADTNFTATSSLTFEQHASVVTNDNNTLKFTGNGNVTAQAGITAGTIDASGSSLFTVQNPVTAKNGLTVKNFVVQTSQVKVENGDIDIGGSTQIHTPTPVSQVKITAKRQTYHGALTISAADTYFNGEQSLTFENNAAIHAAHNTITLVSLSGTISTKAQITGGTVIVTTGTGTIEIKNRITAAVLHADVASGKLIIKGHIKLNDKFEQTGNGRVQIGAPITDNAAIPAELPGHKVFFNSKNIYFTDTATLDPSHITKPADCNIFIGTNLTLKNSLSCANFVLFNGTVTFAPLSGGITTSGDIALFGNGYIASDTESGVADLFTYHNSKRTGKTAAPSLDWNSVFPAGKLPDGETLAPGFGGASYSGAFSDLSGKTLSVGKNFYANKMNLAASGAWTLAIPDNDNATSAFAEAYFTTVQNCTAGPGWVTAAEGCTGGGTNPNWDFNRPTIVQAYTVSDDTIYVKFSEPIENSNNEISKALANIKYHNGVLAFSEARIVKSDGTPDNTAAGSTDGKGDIDKFFLRTNGLRWNTDATGTFAGNGDSTDRGSWKGNQTPEHRTVTPNLNIPKALNDLYETLRDAHKNRIQHYNGSGKFTGITDNCPPVLAAVYTGQEQHTQNPAAQADCDAHNFIEFRYSEPVFIGGSGTTEDIAHATVNQHVSSSLGEITNLGNSGLKIAGLATIAAGTLDASILFPAYQHFPQQPHALYRRFVISSAQPPATLPAPANQECRLRISIAGYTAGSVTVNGKTCKKWVGCIENAVTPPAGTQVTILALGGSDGGVSIRARNNQQELDRSVQRTVSTPAGSNYGPWDTSAPVCAKAANTQTDWTSSSAQKEITAYSSSSRFADKMEFHFFDNTPSYTTSEPWWKTPKIAKPAPGWSNNNNRYDSYGGSRLTGSNRTTGGIRACTLTDGTNVTVAQAFSFSADTSEFNTEVQKFSDTSVTVNQKTENEALYGPIPTSPAGFSDSDTLYLQFKLNHTGTFPVAETFKVKYNANATTGRITDLAGNRMKGFDFGDTGSINAAPPNIGLTVAPVGTNRMFVLFTSQLNTSADVLAKIPGNLEITGAGTLRVNEAIPASVAADTQKGTGLIVFLNENVPYGALQNAQVKVKPDTSHTISIEPKFGGFPSVAGHAHALSDFAVNVVHPLYAFDNKKLDDGTSGFITQGLYGTNSHAARLFDGSGAPGNTVLEKEDITLNVAIENAIGGAPPLTPTVGKLKLYMDNTPDEDSVAIEFNALTGLNSRIWLPTILPSISSKANSALRVFTKTLSASQCAFTLLNHPSNIAHTDFLGYPANSRVGFLFGLQDSGGSPITIDHDADGSTPNVPLYALRLKNPEDPSSIDLWSLDISAIKRQRGGVSILNNVINTNVRENTVIEVDMSRSGTLSITVISLDGNVVKILHSGYAEEGKHLYRWNGTNASGDSVARGMYFIRVAGPDIDETRKVMAVSD</sequence>
<keyword evidence="4" id="KW-1185">Reference proteome</keyword>
<protein>
    <recommendedName>
        <fullName evidence="5">FlgD Ig-like domain-containing protein</fullName>
    </recommendedName>
</protein>
<feature type="region of interest" description="Disordered" evidence="1">
    <location>
        <begin position="728"/>
        <end position="754"/>
    </location>
</feature>
<evidence type="ECO:0008006" key="5">
    <source>
        <dbReference type="Google" id="ProtNLM"/>
    </source>
</evidence>
<evidence type="ECO:0000256" key="2">
    <source>
        <dbReference type="SAM" id="SignalP"/>
    </source>
</evidence>
<evidence type="ECO:0000313" key="4">
    <source>
        <dbReference type="Proteomes" id="UP000016649"/>
    </source>
</evidence>
<evidence type="ECO:0000256" key="1">
    <source>
        <dbReference type="SAM" id="MobiDB-lite"/>
    </source>
</evidence>
<keyword evidence="2" id="KW-0732">Signal</keyword>
<gene>
    <name evidence="3" type="ORF">HMPREF9193_01874</name>
</gene>
<reference evidence="3 4" key="1">
    <citation type="submission" date="2013-08" db="EMBL/GenBank/DDBJ databases">
        <authorList>
            <person name="Weinstock G."/>
            <person name="Sodergren E."/>
            <person name="Wylie T."/>
            <person name="Fulton L."/>
            <person name="Fulton R."/>
            <person name="Fronick C."/>
            <person name="O'Laughlin M."/>
            <person name="Godfrey J."/>
            <person name="Miner T."/>
            <person name="Herter B."/>
            <person name="Appelbaum E."/>
            <person name="Cordes M."/>
            <person name="Lek S."/>
            <person name="Wollam A."/>
            <person name="Pepin K.H."/>
            <person name="Palsikar V.B."/>
            <person name="Mitreva M."/>
            <person name="Wilson R.K."/>
        </authorList>
    </citation>
    <scope>NUCLEOTIDE SEQUENCE [LARGE SCALE GENOMIC DNA]</scope>
    <source>
        <strain evidence="3 4">ATCC 700332</strain>
    </source>
</reference>
<evidence type="ECO:0000313" key="3">
    <source>
        <dbReference type="EMBL" id="ERJ91867.1"/>
    </source>
</evidence>
<accession>A0ABN0NWU6</accession>
<feature type="signal peptide" evidence="2">
    <location>
        <begin position="1"/>
        <end position="25"/>
    </location>
</feature>
<feature type="compositionally biased region" description="Polar residues" evidence="1">
    <location>
        <begin position="745"/>
        <end position="754"/>
    </location>
</feature>
<proteinExistence type="predicted"/>
<comment type="caution">
    <text evidence="3">The sequence shown here is derived from an EMBL/GenBank/DDBJ whole genome shotgun (WGS) entry which is preliminary data.</text>
</comment>
<dbReference type="Proteomes" id="UP000016649">
    <property type="component" value="Unassembled WGS sequence"/>
</dbReference>
<name>A0ABN0NWU6_TRELE</name>
<organism evidence="3 4">
    <name type="scientific">Treponema lecithinolyticum ATCC 700332</name>
    <dbReference type="NCBI Taxonomy" id="1321815"/>
    <lineage>
        <taxon>Bacteria</taxon>
        <taxon>Pseudomonadati</taxon>
        <taxon>Spirochaetota</taxon>
        <taxon>Spirochaetia</taxon>
        <taxon>Spirochaetales</taxon>
        <taxon>Treponemataceae</taxon>
        <taxon>Treponema</taxon>
    </lineage>
</organism>